<evidence type="ECO:0000259" key="9">
    <source>
        <dbReference type="Pfam" id="PF01095"/>
    </source>
</evidence>
<dbReference type="Pfam" id="PF01095">
    <property type="entry name" value="Pectinesterase"/>
    <property type="match status" value="1"/>
</dbReference>
<organism evidence="10 11">
    <name type="scientific">Plasmopara halstedii</name>
    <name type="common">Downy mildew of sunflower</name>
    <dbReference type="NCBI Taxonomy" id="4781"/>
    <lineage>
        <taxon>Eukaryota</taxon>
        <taxon>Sar</taxon>
        <taxon>Stramenopiles</taxon>
        <taxon>Oomycota</taxon>
        <taxon>Peronosporomycetes</taxon>
        <taxon>Peronosporales</taxon>
        <taxon>Peronosporaceae</taxon>
        <taxon>Plasmopara</taxon>
    </lineage>
</organism>
<dbReference type="EMBL" id="CCYD01000653">
    <property type="protein sequence ID" value="CEG43066.1"/>
    <property type="molecule type" value="Genomic_DNA"/>
</dbReference>
<evidence type="ECO:0000256" key="3">
    <source>
        <dbReference type="ARBA" id="ARBA00013229"/>
    </source>
</evidence>
<name>A0A0P1APP8_PLAHL</name>
<feature type="domain" description="Pectinesterase catalytic" evidence="9">
    <location>
        <begin position="37"/>
        <end position="313"/>
    </location>
</feature>
<dbReference type="OMA" id="WDRSENE"/>
<feature type="active site" evidence="7">
    <location>
        <position position="199"/>
    </location>
</feature>
<comment type="catalytic activity">
    <reaction evidence="6 8">
        <text>[(1-&gt;4)-alpha-D-galacturonosyl methyl ester](n) + n H2O = [(1-&gt;4)-alpha-D-galacturonosyl](n) + n methanol + n H(+)</text>
        <dbReference type="Rhea" id="RHEA:22380"/>
        <dbReference type="Rhea" id="RHEA-COMP:14570"/>
        <dbReference type="Rhea" id="RHEA-COMP:14573"/>
        <dbReference type="ChEBI" id="CHEBI:15377"/>
        <dbReference type="ChEBI" id="CHEBI:15378"/>
        <dbReference type="ChEBI" id="CHEBI:17790"/>
        <dbReference type="ChEBI" id="CHEBI:140522"/>
        <dbReference type="ChEBI" id="CHEBI:140523"/>
        <dbReference type="EC" id="3.1.1.11"/>
    </reaction>
</comment>
<dbReference type="STRING" id="4781.A0A0P1APP8"/>
<dbReference type="InterPro" id="IPR011050">
    <property type="entry name" value="Pectin_lyase_fold/virulence"/>
</dbReference>
<evidence type="ECO:0000256" key="8">
    <source>
        <dbReference type="RuleBase" id="RU000589"/>
    </source>
</evidence>
<comment type="pathway">
    <text evidence="1 8">Glycan metabolism; pectin degradation; 2-dehydro-3-deoxy-D-gluconate from pectin: step 1/5.</text>
</comment>
<dbReference type="InterPro" id="IPR012334">
    <property type="entry name" value="Pectin_lyas_fold"/>
</dbReference>
<keyword evidence="8" id="KW-0732">Signal</keyword>
<dbReference type="Proteomes" id="UP000054928">
    <property type="component" value="Unassembled WGS sequence"/>
</dbReference>
<dbReference type="RefSeq" id="XP_024579435.1">
    <property type="nucleotide sequence ID" value="XM_024729016.1"/>
</dbReference>
<evidence type="ECO:0000256" key="7">
    <source>
        <dbReference type="PROSITE-ProRule" id="PRU10040"/>
    </source>
</evidence>
<feature type="chain" id="PRO_5005962878" description="Pectinesterase" evidence="8">
    <location>
        <begin position="21"/>
        <end position="337"/>
    </location>
</feature>
<dbReference type="GO" id="GO:0045490">
    <property type="term" value="P:pectin catabolic process"/>
    <property type="evidence" value="ECO:0007669"/>
    <property type="project" value="UniProtKB-UniRule"/>
</dbReference>
<reference evidence="11" key="1">
    <citation type="submission" date="2014-09" db="EMBL/GenBank/DDBJ databases">
        <authorList>
            <person name="Sharma Rahul"/>
            <person name="Thines Marco"/>
        </authorList>
    </citation>
    <scope>NUCLEOTIDE SEQUENCE [LARGE SCALE GENOMIC DNA]</scope>
</reference>
<accession>A0A0P1APP8</accession>
<dbReference type="PANTHER" id="PTHR31321:SF57">
    <property type="entry name" value="PECTINESTERASE 53-RELATED"/>
    <property type="match status" value="1"/>
</dbReference>
<dbReference type="PROSITE" id="PS00503">
    <property type="entry name" value="PECTINESTERASE_2"/>
    <property type="match status" value="1"/>
</dbReference>
<dbReference type="SUPFAM" id="SSF51126">
    <property type="entry name" value="Pectin lyase-like"/>
    <property type="match status" value="1"/>
</dbReference>
<dbReference type="OrthoDB" id="2019149at2759"/>
<evidence type="ECO:0000256" key="1">
    <source>
        <dbReference type="ARBA" id="ARBA00005184"/>
    </source>
</evidence>
<dbReference type="EC" id="3.1.1.11" evidence="3 8"/>
<evidence type="ECO:0000256" key="5">
    <source>
        <dbReference type="ARBA" id="ARBA00023085"/>
    </source>
</evidence>
<sequence>MRHFSLPLAVFATLVSPLIACEGPHAKTCPNDPDHSIVVDQSGAYPGSYKTVKEGVANLSQMKSNLFIYPGEYLEQVVIPSGLTNVTVQGFTCDTTTYALNTVTITHAKAQRDLPANETNNRNFQTSTLGIKADQFKMYNINVANTAGPIRVNGQGVAVFASGKDHGFYACSFTGYQDTFAASNGRILIVSSHISGTVDFIFGQKGLMWAEKCDIEVLGDGWITANGNNNWTRESEFVFNRATVYGIGRTFLGRPWRPYSRCIWQNSFLGEVVDPQGWSKWNDDSVDNVFYREFNNQGLGATMDQRVSFSGLLGCAMTIEQLLGNVVGDFIYDSRFM</sequence>
<dbReference type="InterPro" id="IPR000070">
    <property type="entry name" value="Pectinesterase_cat"/>
</dbReference>
<keyword evidence="5 8" id="KW-0063">Aspartyl esterase</keyword>
<evidence type="ECO:0000256" key="6">
    <source>
        <dbReference type="ARBA" id="ARBA00047928"/>
    </source>
</evidence>
<keyword evidence="4 8" id="KW-0378">Hydrolase</keyword>
<proteinExistence type="inferred from homology"/>
<feature type="signal peptide" evidence="8">
    <location>
        <begin position="1"/>
        <end position="20"/>
    </location>
</feature>
<dbReference type="PANTHER" id="PTHR31321">
    <property type="entry name" value="ACYL-COA THIOESTER HYDROLASE YBHC-RELATED"/>
    <property type="match status" value="1"/>
</dbReference>
<keyword evidence="11" id="KW-1185">Reference proteome</keyword>
<dbReference type="InterPro" id="IPR033131">
    <property type="entry name" value="Pectinesterase_Asp_AS"/>
</dbReference>
<dbReference type="AlphaFoldDB" id="A0A0P1APP8"/>
<evidence type="ECO:0000313" key="11">
    <source>
        <dbReference type="Proteomes" id="UP000054928"/>
    </source>
</evidence>
<dbReference type="UniPathway" id="UPA00545">
    <property type="reaction ID" value="UER00823"/>
</dbReference>
<dbReference type="GO" id="GO:0042545">
    <property type="term" value="P:cell wall modification"/>
    <property type="evidence" value="ECO:0007669"/>
    <property type="project" value="UniProtKB-UniRule"/>
</dbReference>
<protein>
    <recommendedName>
        <fullName evidence="3 8">Pectinesterase</fullName>
        <ecNumber evidence="3 8">3.1.1.11</ecNumber>
    </recommendedName>
</protein>
<evidence type="ECO:0000256" key="2">
    <source>
        <dbReference type="ARBA" id="ARBA00008891"/>
    </source>
</evidence>
<dbReference type="GO" id="GO:0030599">
    <property type="term" value="F:pectinesterase activity"/>
    <property type="evidence" value="ECO:0007669"/>
    <property type="project" value="UniProtKB-UniRule"/>
</dbReference>
<dbReference type="Gene3D" id="2.160.20.10">
    <property type="entry name" value="Single-stranded right-handed beta-helix, Pectin lyase-like"/>
    <property type="match status" value="1"/>
</dbReference>
<dbReference type="GeneID" id="36408342"/>
<comment type="similarity">
    <text evidence="2">Belongs to the pectinesterase family.</text>
</comment>
<evidence type="ECO:0000256" key="4">
    <source>
        <dbReference type="ARBA" id="ARBA00022801"/>
    </source>
</evidence>
<evidence type="ECO:0000313" key="10">
    <source>
        <dbReference type="EMBL" id="CEG43066.1"/>
    </source>
</evidence>